<comment type="caution">
    <text evidence="1">The sequence shown here is derived from an EMBL/GenBank/DDBJ whole genome shotgun (WGS) entry which is preliminary data.</text>
</comment>
<sequence>MPNNGVQPRVSTVTNRYQTAQYLQVNLSGYHALSKRTGLYALQAFQRTNGNTPGAAGSCYIITATVTIGDGFQSAVVVAQSVRRRRRHRAPPLSGVRS</sequence>
<organism evidence="1 2">
    <name type="scientific">Paraburkholderia fungorum</name>
    <dbReference type="NCBI Taxonomy" id="134537"/>
    <lineage>
        <taxon>Bacteria</taxon>
        <taxon>Pseudomonadati</taxon>
        <taxon>Pseudomonadota</taxon>
        <taxon>Betaproteobacteria</taxon>
        <taxon>Burkholderiales</taxon>
        <taxon>Burkholderiaceae</taxon>
        <taxon>Paraburkholderia</taxon>
    </lineage>
</organism>
<proteinExistence type="predicted"/>
<dbReference type="AlphaFoldDB" id="A0A3R7LC10"/>
<protein>
    <submittedName>
        <fullName evidence="1">Uncharacterized protein</fullName>
    </submittedName>
</protein>
<dbReference type="Proteomes" id="UP000283709">
    <property type="component" value="Unassembled WGS sequence"/>
</dbReference>
<dbReference type="EMBL" id="MCAS01000007">
    <property type="protein sequence ID" value="RKF48671.1"/>
    <property type="molecule type" value="Genomic_DNA"/>
</dbReference>
<reference evidence="1 2" key="1">
    <citation type="submission" date="2016-07" db="EMBL/GenBank/DDBJ databases">
        <title>Genome analysis of Burkholderia fungorum ES3-20.</title>
        <authorList>
            <person name="Xu D."/>
            <person name="Yao R."/>
            <person name="Zheng S."/>
        </authorList>
    </citation>
    <scope>NUCLEOTIDE SEQUENCE [LARGE SCALE GENOMIC DNA]</scope>
    <source>
        <strain evidence="1 2">ES3-20</strain>
    </source>
</reference>
<name>A0A3R7LC10_9BURK</name>
<evidence type="ECO:0000313" key="1">
    <source>
        <dbReference type="EMBL" id="RKF48671.1"/>
    </source>
</evidence>
<gene>
    <name evidence="1" type="ORF">BCY88_21100</name>
</gene>
<dbReference type="SUPFAM" id="SSF56935">
    <property type="entry name" value="Porins"/>
    <property type="match status" value="1"/>
</dbReference>
<evidence type="ECO:0000313" key="2">
    <source>
        <dbReference type="Proteomes" id="UP000283709"/>
    </source>
</evidence>
<accession>A0A3R7LC10</accession>